<evidence type="ECO:0000256" key="9">
    <source>
        <dbReference type="ARBA" id="ARBA00022946"/>
    </source>
</evidence>
<keyword evidence="14" id="KW-0342">GTP-binding</keyword>
<dbReference type="PANTHER" id="PTHR11566">
    <property type="entry name" value="DYNAMIN"/>
    <property type="match status" value="1"/>
</dbReference>
<evidence type="ECO:0000256" key="17">
    <source>
        <dbReference type="ARBA" id="ARBA00044791"/>
    </source>
</evidence>
<evidence type="ECO:0000256" key="10">
    <source>
        <dbReference type="ARBA" id="ARBA00022989"/>
    </source>
</evidence>
<dbReference type="GO" id="GO:0008017">
    <property type="term" value="F:microtubule binding"/>
    <property type="evidence" value="ECO:0007669"/>
    <property type="project" value="TreeGrafter"/>
</dbReference>
<protein>
    <recommendedName>
        <fullName evidence="17">Dynamin-like GTPase OPA1, mitochondrial</fullName>
        <ecNumber evidence="3">3.6.5.5</ecNumber>
    </recommendedName>
</protein>
<keyword evidence="8" id="KW-0378">Hydrolase</keyword>
<keyword evidence="11 19" id="KW-0175">Coiled coil</keyword>
<accession>A0A4U5MUA7</accession>
<sequence length="949" mass="108876">MRNPYKLKLLSLYQRNRDLRVIRNYSNLNQKSRLLNLSSGPKSPHAVPNRHFVGAVVRTALKLRYWVATGLIGGGVAANNWYEEWKKSLPSLELPEWAKFSENPMLKMSKKYDDFKAKWEQADHKSLTDWVDKLKAIEESFKRKPQAAVDVDAGILEQILAQGLAFNFAYSAGANPESGSTPFGDSAVLMSLFGASEAGKKMDRDQIMEMLKQKELQLEQMEKDNKRLEKENKILRKLKDAGAQKRLKNLRKPLIDMYSEVLDLLNDYDVSYNVADNLPRVVVVGDQSAGKTSVLEMIAQARIFPRGAGEMMTRAPVKVTLSSGPYHVAKFKDSTREFDLTKEADLQQLRHEIEVRMRNSVGNGKTVSYEVISLSVQGPSLPRMVLVDLPGVISTVTADMARETKDDIIKMSKQHMENPNAIILCIQDGSVDAERSNVTDLVSSIDPKGERTIMVLTKVDLAEENLRDPGRIKRILEGKLFPMKAIGYFGVVTGKGGSQESIESIRKYEEDFFARSQLLRDGVLKASQLTTRNMSHAVSKRFWQMVKDSVETQADAFTAVRSNLEIEWKNNFRNIREQDRDELYDKAKGEILDQIVNLSHMEAEEWEERLRKTLWSNLQGHVIDQVLVPAATSNSPQSFNTIVDIKINDWINKSLAKESVAAGWQVLADVFKNKIDSENSDDIFHKLKHAVWEAAMHEHKWDSKALDYLRASQHSAMEDHVVSDRNSWENACTFMSTTVEERVNEIRNQIHQFAGPTFWTRWTSWTSSTPENWMNANIQQELYSILKDAPEHKQRLLDDDITVVRRNLESKGVCDVTTEAIKSQWRLIYKEHFLTKMLGTSRDCQGYYQHYKQGFNDSDLDCSSVILYYRIEKMLKSTSNSLRQQITNTENRRLEQEIKGILDDWSEDEEKKKELLTGKRVELAQELKQVRLIQEKLEEFMKELQKEKS</sequence>
<keyword evidence="7" id="KW-0999">Mitochondrion inner membrane</keyword>
<dbReference type="FunFam" id="3.40.50.300:FF:000171">
    <property type="entry name" value="Dynamin-like 120 kDa protein, mitochondrial"/>
    <property type="match status" value="1"/>
</dbReference>
<evidence type="ECO:0000256" key="4">
    <source>
        <dbReference type="ARBA" id="ARBA00022692"/>
    </source>
</evidence>
<dbReference type="GO" id="GO:0016559">
    <property type="term" value="P:peroxisome fission"/>
    <property type="evidence" value="ECO:0007669"/>
    <property type="project" value="TreeGrafter"/>
</dbReference>
<evidence type="ECO:0000256" key="16">
    <source>
        <dbReference type="ARBA" id="ARBA00023157"/>
    </source>
</evidence>
<feature type="coiled-coil region" evidence="19">
    <location>
        <begin position="204"/>
        <end position="241"/>
    </location>
</feature>
<dbReference type="GO" id="GO:0003924">
    <property type="term" value="F:GTPase activity"/>
    <property type="evidence" value="ECO:0007669"/>
    <property type="project" value="InterPro"/>
</dbReference>
<dbReference type="PRINTS" id="PR00195">
    <property type="entry name" value="DYNAMIN"/>
</dbReference>
<comment type="subcellular location">
    <subcellularLocation>
        <location evidence="1">Mitochondrion inner membrane</location>
        <topology evidence="1">Single-pass membrane protein</topology>
    </subcellularLocation>
    <subcellularLocation>
        <location evidence="2">Mitochondrion intermembrane space</location>
    </subcellularLocation>
</comment>
<dbReference type="GO" id="GO:0000266">
    <property type="term" value="P:mitochondrial fission"/>
    <property type="evidence" value="ECO:0007669"/>
    <property type="project" value="TreeGrafter"/>
</dbReference>
<gene>
    <name evidence="21" type="ORF">L596_020470</name>
</gene>
<evidence type="ECO:0000256" key="2">
    <source>
        <dbReference type="ARBA" id="ARBA00004569"/>
    </source>
</evidence>
<dbReference type="EC" id="3.6.5.5" evidence="3"/>
<organism evidence="21 22">
    <name type="scientific">Steinernema carpocapsae</name>
    <name type="common">Entomopathogenic nematode</name>
    <dbReference type="NCBI Taxonomy" id="34508"/>
    <lineage>
        <taxon>Eukaryota</taxon>
        <taxon>Metazoa</taxon>
        <taxon>Ecdysozoa</taxon>
        <taxon>Nematoda</taxon>
        <taxon>Chromadorea</taxon>
        <taxon>Rhabditida</taxon>
        <taxon>Tylenchina</taxon>
        <taxon>Panagrolaimomorpha</taxon>
        <taxon>Strongyloidoidea</taxon>
        <taxon>Steinernematidae</taxon>
        <taxon>Steinernema</taxon>
    </lineage>
</organism>
<dbReference type="AlphaFoldDB" id="A0A4U5MUA7"/>
<dbReference type="GO" id="GO:0005743">
    <property type="term" value="C:mitochondrial inner membrane"/>
    <property type="evidence" value="ECO:0007669"/>
    <property type="project" value="UniProtKB-SubCell"/>
</dbReference>
<dbReference type="PROSITE" id="PS51718">
    <property type="entry name" value="G_DYNAMIN_2"/>
    <property type="match status" value="1"/>
</dbReference>
<reference evidence="21 22" key="1">
    <citation type="journal article" date="2015" name="Genome Biol.">
        <title>Comparative genomics of Steinernema reveals deeply conserved gene regulatory networks.</title>
        <authorList>
            <person name="Dillman A.R."/>
            <person name="Macchietto M."/>
            <person name="Porter C.F."/>
            <person name="Rogers A."/>
            <person name="Williams B."/>
            <person name="Antoshechkin I."/>
            <person name="Lee M.M."/>
            <person name="Goodwin Z."/>
            <person name="Lu X."/>
            <person name="Lewis E.E."/>
            <person name="Goodrich-Blair H."/>
            <person name="Stock S.P."/>
            <person name="Adams B.J."/>
            <person name="Sternberg P.W."/>
            <person name="Mortazavi A."/>
        </authorList>
    </citation>
    <scope>NUCLEOTIDE SEQUENCE [LARGE SCALE GENOMIC DNA]</scope>
    <source>
        <strain evidence="21 22">ALL</strain>
    </source>
</reference>
<keyword evidence="6" id="KW-0547">Nucleotide-binding</keyword>
<dbReference type="OrthoDB" id="415706at2759"/>
<dbReference type="PANTHER" id="PTHR11566:SF67">
    <property type="entry name" value="DYNAMIN-LIKE 120 KDA PROTEIN, MITOCHONDRIAL"/>
    <property type="match status" value="1"/>
</dbReference>
<evidence type="ECO:0000256" key="14">
    <source>
        <dbReference type="ARBA" id="ARBA00023134"/>
    </source>
</evidence>
<keyword evidence="4" id="KW-0812">Transmembrane</keyword>
<keyword evidence="13" id="KW-0496">Mitochondrion</keyword>
<evidence type="ECO:0000256" key="11">
    <source>
        <dbReference type="ARBA" id="ARBA00023054"/>
    </source>
</evidence>
<evidence type="ECO:0000256" key="15">
    <source>
        <dbReference type="ARBA" id="ARBA00023136"/>
    </source>
</evidence>
<dbReference type="SMART" id="SM00053">
    <property type="entry name" value="DYNc"/>
    <property type="match status" value="1"/>
</dbReference>
<keyword evidence="9" id="KW-0809">Transit peptide</keyword>
<evidence type="ECO:0000259" key="20">
    <source>
        <dbReference type="PROSITE" id="PS51718"/>
    </source>
</evidence>
<feature type="domain" description="Dynamin-type G" evidence="20">
    <location>
        <begin position="275"/>
        <end position="551"/>
    </location>
</feature>
<evidence type="ECO:0000256" key="1">
    <source>
        <dbReference type="ARBA" id="ARBA00004434"/>
    </source>
</evidence>
<evidence type="ECO:0000313" key="22">
    <source>
        <dbReference type="Proteomes" id="UP000298663"/>
    </source>
</evidence>
<dbReference type="STRING" id="34508.A0A4U5MUA7"/>
<evidence type="ECO:0000256" key="18">
    <source>
        <dbReference type="ARBA" id="ARBA00048040"/>
    </source>
</evidence>
<dbReference type="Pfam" id="PF19434">
    <property type="entry name" value="OPA1_C"/>
    <property type="match status" value="1"/>
</dbReference>
<keyword evidence="10" id="KW-1133">Transmembrane helix</keyword>
<keyword evidence="16" id="KW-1015">Disulfide bond</keyword>
<dbReference type="GO" id="GO:0005874">
    <property type="term" value="C:microtubule"/>
    <property type="evidence" value="ECO:0007669"/>
    <property type="project" value="TreeGrafter"/>
</dbReference>
<keyword evidence="15" id="KW-0472">Membrane</keyword>
<comment type="caution">
    <text evidence="21">The sequence shown here is derived from an EMBL/GenBank/DDBJ whole genome shotgun (WGS) entry which is preliminary data.</text>
</comment>
<dbReference type="GO" id="GO:0006897">
    <property type="term" value="P:endocytosis"/>
    <property type="evidence" value="ECO:0007669"/>
    <property type="project" value="TreeGrafter"/>
</dbReference>
<evidence type="ECO:0000313" key="21">
    <source>
        <dbReference type="EMBL" id="TKR73122.1"/>
    </source>
</evidence>
<evidence type="ECO:0000256" key="8">
    <source>
        <dbReference type="ARBA" id="ARBA00022801"/>
    </source>
</evidence>
<dbReference type="GO" id="GO:0005758">
    <property type="term" value="C:mitochondrial intermembrane space"/>
    <property type="evidence" value="ECO:0007669"/>
    <property type="project" value="UniProtKB-SubCell"/>
</dbReference>
<dbReference type="InterPro" id="IPR045817">
    <property type="entry name" value="OPA1_C"/>
</dbReference>
<evidence type="ECO:0000256" key="12">
    <source>
        <dbReference type="ARBA" id="ARBA00023121"/>
    </source>
</evidence>
<dbReference type="SUPFAM" id="SSF52540">
    <property type="entry name" value="P-loop containing nucleoside triphosphate hydrolases"/>
    <property type="match status" value="1"/>
</dbReference>
<evidence type="ECO:0000256" key="6">
    <source>
        <dbReference type="ARBA" id="ARBA00022741"/>
    </source>
</evidence>
<dbReference type="InterPro" id="IPR030381">
    <property type="entry name" value="G_DYNAMIN_dom"/>
</dbReference>
<dbReference type="GO" id="GO:0006915">
    <property type="term" value="P:apoptotic process"/>
    <property type="evidence" value="ECO:0007669"/>
    <property type="project" value="UniProtKB-KW"/>
</dbReference>
<dbReference type="EMBL" id="AZBU02000006">
    <property type="protein sequence ID" value="TKR73122.1"/>
    <property type="molecule type" value="Genomic_DNA"/>
</dbReference>
<name>A0A4U5MUA7_STECR</name>
<dbReference type="InterPro" id="IPR022812">
    <property type="entry name" value="Dynamin"/>
</dbReference>
<evidence type="ECO:0000256" key="19">
    <source>
        <dbReference type="SAM" id="Coils"/>
    </source>
</evidence>
<reference evidence="21 22" key="2">
    <citation type="journal article" date="2019" name="G3 (Bethesda)">
        <title>Hybrid Assembly of the Genome of the Entomopathogenic Nematode Steinernema carpocapsae Identifies the X-Chromosome.</title>
        <authorList>
            <person name="Serra L."/>
            <person name="Macchietto M."/>
            <person name="Macias-Munoz A."/>
            <person name="McGill C.J."/>
            <person name="Rodriguez I.M."/>
            <person name="Rodriguez B."/>
            <person name="Murad R."/>
            <person name="Mortazavi A."/>
        </authorList>
    </citation>
    <scope>NUCLEOTIDE SEQUENCE [LARGE SCALE GENOMIC DNA]</scope>
    <source>
        <strain evidence="21 22">ALL</strain>
    </source>
</reference>
<evidence type="ECO:0000256" key="13">
    <source>
        <dbReference type="ARBA" id="ARBA00023128"/>
    </source>
</evidence>
<dbReference type="InterPro" id="IPR045063">
    <property type="entry name" value="Dynamin_N"/>
</dbReference>
<dbReference type="InterPro" id="IPR001401">
    <property type="entry name" value="Dynamin_GTPase"/>
</dbReference>
<dbReference type="Proteomes" id="UP000298663">
    <property type="component" value="Unassembled WGS sequence"/>
</dbReference>
<dbReference type="Gene3D" id="3.40.50.300">
    <property type="entry name" value="P-loop containing nucleotide triphosphate hydrolases"/>
    <property type="match status" value="1"/>
</dbReference>
<evidence type="ECO:0000256" key="5">
    <source>
        <dbReference type="ARBA" id="ARBA00022703"/>
    </source>
</evidence>
<dbReference type="GO" id="GO:0008053">
    <property type="term" value="P:mitochondrial fusion"/>
    <property type="evidence" value="ECO:0007669"/>
    <property type="project" value="TreeGrafter"/>
</dbReference>
<dbReference type="Pfam" id="PF00350">
    <property type="entry name" value="Dynamin_N"/>
    <property type="match status" value="1"/>
</dbReference>
<keyword evidence="12" id="KW-0446">Lipid-binding</keyword>
<evidence type="ECO:0000256" key="3">
    <source>
        <dbReference type="ARBA" id="ARBA00011980"/>
    </source>
</evidence>
<proteinExistence type="predicted"/>
<dbReference type="InterPro" id="IPR027417">
    <property type="entry name" value="P-loop_NTPase"/>
</dbReference>
<keyword evidence="22" id="KW-1185">Reference proteome</keyword>
<dbReference type="GO" id="GO:0008289">
    <property type="term" value="F:lipid binding"/>
    <property type="evidence" value="ECO:0007669"/>
    <property type="project" value="UniProtKB-KW"/>
</dbReference>
<dbReference type="GO" id="GO:0048312">
    <property type="term" value="P:intracellular distribution of mitochondria"/>
    <property type="evidence" value="ECO:0007669"/>
    <property type="project" value="TreeGrafter"/>
</dbReference>
<dbReference type="CDD" id="cd08771">
    <property type="entry name" value="DLP_1"/>
    <property type="match status" value="1"/>
</dbReference>
<dbReference type="GO" id="GO:0005525">
    <property type="term" value="F:GTP binding"/>
    <property type="evidence" value="ECO:0007669"/>
    <property type="project" value="UniProtKB-KW"/>
</dbReference>
<evidence type="ECO:0000256" key="7">
    <source>
        <dbReference type="ARBA" id="ARBA00022792"/>
    </source>
</evidence>
<comment type="catalytic activity">
    <reaction evidence="18">
        <text>GTP + H2O = GDP + phosphate + H(+)</text>
        <dbReference type="Rhea" id="RHEA:19669"/>
        <dbReference type="ChEBI" id="CHEBI:15377"/>
        <dbReference type="ChEBI" id="CHEBI:15378"/>
        <dbReference type="ChEBI" id="CHEBI:37565"/>
        <dbReference type="ChEBI" id="CHEBI:43474"/>
        <dbReference type="ChEBI" id="CHEBI:58189"/>
        <dbReference type="EC" id="3.6.5.5"/>
    </reaction>
</comment>
<keyword evidence="5" id="KW-0053">Apoptosis</keyword>